<sequence>METNSTKATSADINTQKPNYSGGIHSVPFDSSFYNKRFLIFSIYCGDSINDVSRVFGTQEKNIVPMWSMSLSNVADKLSKDSSSENKDEISCGSKSSATLASEEKDISQTAHSSDQSFGYKRERAETMPSGLSVCNELSYPGSSVDANGSLEEHSLKVNVNPSAISGISSIATSRFRSGSLTLYDRNMYVSAFGPSIFSSHWTQYLNSQNILPPVLSLSSKDEEQAPIKTLDYLGLVDASVSLRLSESPVSCNSVSEEQNNKIYISGINSFKKDLNRIRSYSVSAKDEYEKSYNSSADMNKGDVDIKDMDYSDSFDMLYQNSSSLSLRPRARTTGVINFSLNYMDNKIISPQPYTAESHTSENSSLSNIALASQDSPNLDKLEYGDVMSQPTRSLWIINLPLTASNSSLTTLFSQFGVAESIWILADKKYGFVNYTRLESAIQAKASLDGKELFPGNDPIRVEYIKTQKNPMNMYLFNTFPFATKSTESKSNHPFLSESLTDFKDLKSAVLEIALNYSATQKEANKIWKNIQSICLYYLFNINMELDAGKARNYASEIPPIPELSLNRQFYSTKLKEIRKKFETGGYTQKEIDEIAYDMIDEVSELSSDYIGNTIVQKLFEHCSEKMKEKLLKEIAPHLSGIGIHKNGTWAAQKIIDLAKTETQINDIIEHLSPYIPLLFLDQFGNYVVQCCLKFEAPMNNFIIEIMAERCWEISQGRFGARAMRACLESNHVTKEQQRYLAVVITLESHRLATNPNGIILLTWLLDSPAFPSKYRMLAMQFVHYIVYLCTHKLASSIILRIVSQKTDSDARKILLNALFFSYNGQILNEVLSEENYGVNTIFKIFTMAYLEDELRQKILIALKQAFLQLKVVPGQQYKSLMDEIGLNHSPLGLVSNMDFLKASHMKTDKSRDYSLPYIECKNNEVQEPVPLFSHPFPADYYKNLNAVNNNLYPLQCYPISQQKMGLQHYDVPFIQQQSEIPHHSFPYINSLFNQQYIPNGYPCSLPLYPFNVSPHRNQVI</sequence>
<feature type="repeat" description="Pumilio" evidence="3">
    <location>
        <begin position="634"/>
        <end position="670"/>
    </location>
</feature>
<protein>
    <recommendedName>
        <fullName evidence="9">PUM-HD domain-containing protein</fullName>
    </recommendedName>
</protein>
<accession>L0PDT6</accession>
<gene>
    <name evidence="7" type="ORF">PNEJI1_001545</name>
</gene>
<dbReference type="SMART" id="SM00360">
    <property type="entry name" value="RRM"/>
    <property type="match status" value="1"/>
</dbReference>
<dbReference type="Gene3D" id="1.25.10.10">
    <property type="entry name" value="Leucine-rich Repeat Variant"/>
    <property type="match status" value="1"/>
</dbReference>
<reference evidence="7 8" key="1">
    <citation type="journal article" date="2012" name="MBio">
        <title>De novo assembly of the Pneumocystis jirovecii genome from a single bronchoalveolar lavage fluid specimen from a patient.</title>
        <authorList>
            <person name="Cisse O.H."/>
            <person name="Pagni M."/>
            <person name="Hauser P.M."/>
        </authorList>
    </citation>
    <scope>NUCLEOTIDE SEQUENCE [LARGE SCALE GENOMIC DNA]</scope>
    <source>
        <strain evidence="7 8">SE8</strain>
    </source>
</reference>
<dbReference type="Gene3D" id="3.30.70.330">
    <property type="match status" value="1"/>
</dbReference>
<dbReference type="SUPFAM" id="SSF54928">
    <property type="entry name" value="RNA-binding domain, RBD"/>
    <property type="match status" value="1"/>
</dbReference>
<dbReference type="SMART" id="SM00025">
    <property type="entry name" value="Pumilio"/>
    <property type="match status" value="5"/>
</dbReference>
<dbReference type="AlphaFoldDB" id="L0PDT6"/>
<dbReference type="SUPFAM" id="SSF48371">
    <property type="entry name" value="ARM repeat"/>
    <property type="match status" value="1"/>
</dbReference>
<dbReference type="PANTHER" id="PTHR47093:SF1">
    <property type="entry name" value="PROTEIN JSN1-RELATED"/>
    <property type="match status" value="1"/>
</dbReference>
<evidence type="ECO:0000313" key="7">
    <source>
        <dbReference type="EMBL" id="CCJ30513.1"/>
    </source>
</evidence>
<dbReference type="FunCoup" id="L0PDT6">
    <property type="interactions" value="10"/>
</dbReference>
<keyword evidence="2" id="KW-0694">RNA-binding</keyword>
<dbReference type="PANTHER" id="PTHR47093">
    <property type="entry name" value="PROTEIN JSN1-RELATED"/>
    <property type="match status" value="1"/>
</dbReference>
<feature type="repeat" description="Pumilio" evidence="3">
    <location>
        <begin position="598"/>
        <end position="633"/>
    </location>
</feature>
<evidence type="ECO:0000259" key="6">
    <source>
        <dbReference type="PROSITE" id="PS50303"/>
    </source>
</evidence>
<name>L0PDT6_PNEJI</name>
<dbReference type="Proteomes" id="UP000010422">
    <property type="component" value="Unassembled WGS sequence"/>
</dbReference>
<dbReference type="Pfam" id="PF00806">
    <property type="entry name" value="PUF"/>
    <property type="match status" value="3"/>
</dbReference>
<dbReference type="STRING" id="1209962.L0PDT6"/>
<dbReference type="GO" id="GO:0000288">
    <property type="term" value="P:nuclear-transcribed mRNA catabolic process, deadenylation-dependent decay"/>
    <property type="evidence" value="ECO:0007669"/>
    <property type="project" value="TreeGrafter"/>
</dbReference>
<dbReference type="EMBL" id="CAKM01000254">
    <property type="protein sequence ID" value="CCJ30513.1"/>
    <property type="molecule type" value="Genomic_DNA"/>
</dbReference>
<dbReference type="InterPro" id="IPR052645">
    <property type="entry name" value="Pumilio_domain_protein"/>
</dbReference>
<evidence type="ECO:0000256" key="1">
    <source>
        <dbReference type="ARBA" id="ARBA00022737"/>
    </source>
</evidence>
<dbReference type="InterPro" id="IPR035979">
    <property type="entry name" value="RBD_domain_sf"/>
</dbReference>
<evidence type="ECO:0000256" key="2">
    <source>
        <dbReference type="PROSITE-ProRule" id="PRU00176"/>
    </source>
</evidence>
<dbReference type="GO" id="GO:0003723">
    <property type="term" value="F:RNA binding"/>
    <property type="evidence" value="ECO:0007669"/>
    <property type="project" value="UniProtKB-UniRule"/>
</dbReference>
<feature type="region of interest" description="Disordered" evidence="4">
    <location>
        <begin position="79"/>
        <end position="120"/>
    </location>
</feature>
<dbReference type="PROSITE" id="PS50102">
    <property type="entry name" value="RRM"/>
    <property type="match status" value="1"/>
</dbReference>
<dbReference type="PROSITE" id="PS50303">
    <property type="entry name" value="PUM_HD"/>
    <property type="match status" value="1"/>
</dbReference>
<organism evidence="8">
    <name type="scientific">Pneumocystis jirovecii</name>
    <name type="common">Human pneumocystis pneumonia agent</name>
    <dbReference type="NCBI Taxonomy" id="42068"/>
    <lineage>
        <taxon>Eukaryota</taxon>
        <taxon>Fungi</taxon>
        <taxon>Dikarya</taxon>
        <taxon>Ascomycota</taxon>
        <taxon>Taphrinomycotina</taxon>
        <taxon>Pneumocystomycetes</taxon>
        <taxon>Pneumocystaceae</taxon>
        <taxon>Pneumocystis</taxon>
    </lineage>
</organism>
<proteinExistence type="predicted"/>
<feature type="compositionally biased region" description="Polar residues" evidence="4">
    <location>
        <begin position="108"/>
        <end position="117"/>
    </location>
</feature>
<dbReference type="InterPro" id="IPR011989">
    <property type="entry name" value="ARM-like"/>
</dbReference>
<evidence type="ECO:0000313" key="8">
    <source>
        <dbReference type="Proteomes" id="UP000010422"/>
    </source>
</evidence>
<evidence type="ECO:0000259" key="5">
    <source>
        <dbReference type="PROSITE" id="PS50102"/>
    </source>
</evidence>
<dbReference type="InterPro" id="IPR012677">
    <property type="entry name" value="Nucleotide-bd_a/b_plait_sf"/>
</dbReference>
<dbReference type="InParanoid" id="L0PDT6"/>
<feature type="domain" description="RRM" evidence="5">
    <location>
        <begin position="393"/>
        <end position="467"/>
    </location>
</feature>
<evidence type="ECO:0000256" key="3">
    <source>
        <dbReference type="PROSITE-ProRule" id="PRU00317"/>
    </source>
</evidence>
<dbReference type="Pfam" id="PF00076">
    <property type="entry name" value="RRM_1"/>
    <property type="match status" value="1"/>
</dbReference>
<evidence type="ECO:0008006" key="9">
    <source>
        <dbReference type="Google" id="ProtNLM"/>
    </source>
</evidence>
<evidence type="ECO:0000256" key="4">
    <source>
        <dbReference type="SAM" id="MobiDB-lite"/>
    </source>
</evidence>
<dbReference type="InterPro" id="IPR016024">
    <property type="entry name" value="ARM-type_fold"/>
</dbReference>
<dbReference type="InterPro" id="IPR000504">
    <property type="entry name" value="RRM_dom"/>
</dbReference>
<feature type="compositionally biased region" description="Basic and acidic residues" evidence="4">
    <location>
        <begin position="79"/>
        <end position="90"/>
    </location>
</feature>
<feature type="domain" description="PUM-HD" evidence="6">
    <location>
        <begin position="523"/>
        <end position="889"/>
    </location>
</feature>
<keyword evidence="1" id="KW-0677">Repeat</keyword>
<comment type="caution">
    <text evidence="7">The sequence shown here is derived from an EMBL/GenBank/DDBJ whole genome shotgun (WGS) entry which is preliminary data.</text>
</comment>
<dbReference type="PROSITE" id="PS50302">
    <property type="entry name" value="PUM"/>
    <property type="match status" value="2"/>
</dbReference>
<dbReference type="InterPro" id="IPR001313">
    <property type="entry name" value="Pumilio_RNA-bd_rpt"/>
</dbReference>
<dbReference type="VEuPathDB" id="FungiDB:PNEJI1_001545"/>
<dbReference type="InterPro" id="IPR033133">
    <property type="entry name" value="PUM-HD"/>
</dbReference>